<comment type="caution">
    <text evidence="1">The sequence shown here is derived from an EMBL/GenBank/DDBJ whole genome shotgun (WGS) entry which is preliminary data.</text>
</comment>
<dbReference type="PANTHER" id="PTHR31300:SF30">
    <property type="entry name" value="EMB|CAB81597.1"/>
    <property type="match status" value="1"/>
</dbReference>
<sequence length="440" mass="48756">MRRMCPNDDSKNDGMFKLETVLEVPLPEEIFIDPPTDSGGRRWRLSKTNHRWASQPSLKINPPTQVRNTDLPLLLTVISTPLIPCSTVLTQTTSSFITNKQSDMEKLQAKYIMRQYIAATGGDKMTGSMYAMGKVSMKISEMDGVILTSEGIGRVMGGFVLWKKSPDLWCIELMICGYKISAGSDGNVVWRQTPWCLPHSTRGPPRSLRRSIQGIDPWLTANMFANAACIGNTMINKEECFILKIDSEPSGPCARRGSNVEILEHTVWGYFSHRSGLLVQLNDTHVLKNIEGGSSDIGGSNSGSSKWITNFQSTIEDYRNIDGVYIAHSGRSSASLQMLGDSTVRTTMEENWEIVEVDFDVRGLSMDCFLPPSDLKKPEKEDVGLFSANCSSNFSYGQFPSQQGLNHRKSSLAGFRIGSSKSKAAAVEVKNIPKNIYINI</sequence>
<organism evidence="1 2">
    <name type="scientific">Zostera marina</name>
    <name type="common">Eelgrass</name>
    <dbReference type="NCBI Taxonomy" id="29655"/>
    <lineage>
        <taxon>Eukaryota</taxon>
        <taxon>Viridiplantae</taxon>
        <taxon>Streptophyta</taxon>
        <taxon>Embryophyta</taxon>
        <taxon>Tracheophyta</taxon>
        <taxon>Spermatophyta</taxon>
        <taxon>Magnoliopsida</taxon>
        <taxon>Liliopsida</taxon>
        <taxon>Zosteraceae</taxon>
        <taxon>Zostera</taxon>
    </lineage>
</organism>
<dbReference type="AlphaFoldDB" id="A0A0K9PXX8"/>
<dbReference type="Proteomes" id="UP000036987">
    <property type="component" value="Unassembled WGS sequence"/>
</dbReference>
<protein>
    <submittedName>
        <fullName evidence="1">Uncharacterized protein</fullName>
    </submittedName>
</protein>
<dbReference type="PANTHER" id="PTHR31300">
    <property type="entry name" value="LIPASE"/>
    <property type="match status" value="1"/>
</dbReference>
<dbReference type="InterPro" id="IPR006873">
    <property type="entry name" value="DUF620"/>
</dbReference>
<dbReference type="Pfam" id="PF04788">
    <property type="entry name" value="DUF620"/>
    <property type="match status" value="1"/>
</dbReference>
<dbReference type="EMBL" id="LFYR01000604">
    <property type="protein sequence ID" value="KMZ73087.1"/>
    <property type="molecule type" value="Genomic_DNA"/>
</dbReference>
<dbReference type="OrthoDB" id="2012654at2759"/>
<name>A0A0K9PXX8_ZOSMR</name>
<proteinExistence type="predicted"/>
<gene>
    <name evidence="1" type="ORF">ZOSMA_154G00290</name>
</gene>
<evidence type="ECO:0000313" key="1">
    <source>
        <dbReference type="EMBL" id="KMZ73087.1"/>
    </source>
</evidence>
<evidence type="ECO:0000313" key="2">
    <source>
        <dbReference type="Proteomes" id="UP000036987"/>
    </source>
</evidence>
<reference evidence="2" key="1">
    <citation type="journal article" date="2016" name="Nature">
        <title>The genome of the seagrass Zostera marina reveals angiosperm adaptation to the sea.</title>
        <authorList>
            <person name="Olsen J.L."/>
            <person name="Rouze P."/>
            <person name="Verhelst B."/>
            <person name="Lin Y.-C."/>
            <person name="Bayer T."/>
            <person name="Collen J."/>
            <person name="Dattolo E."/>
            <person name="De Paoli E."/>
            <person name="Dittami S."/>
            <person name="Maumus F."/>
            <person name="Michel G."/>
            <person name="Kersting A."/>
            <person name="Lauritano C."/>
            <person name="Lohaus R."/>
            <person name="Toepel M."/>
            <person name="Tonon T."/>
            <person name="Vanneste K."/>
            <person name="Amirebrahimi M."/>
            <person name="Brakel J."/>
            <person name="Bostroem C."/>
            <person name="Chovatia M."/>
            <person name="Grimwood J."/>
            <person name="Jenkins J.W."/>
            <person name="Jueterbock A."/>
            <person name="Mraz A."/>
            <person name="Stam W.T."/>
            <person name="Tice H."/>
            <person name="Bornberg-Bauer E."/>
            <person name="Green P.J."/>
            <person name="Pearson G.A."/>
            <person name="Procaccini G."/>
            <person name="Duarte C.M."/>
            <person name="Schmutz J."/>
            <person name="Reusch T.B.H."/>
            <person name="Van de Peer Y."/>
        </authorList>
    </citation>
    <scope>NUCLEOTIDE SEQUENCE [LARGE SCALE GENOMIC DNA]</scope>
    <source>
        <strain evidence="2">cv. Finnish</strain>
    </source>
</reference>
<accession>A0A0K9PXX8</accession>
<keyword evidence="2" id="KW-1185">Reference proteome</keyword>